<evidence type="ECO:0000256" key="4">
    <source>
        <dbReference type="ARBA" id="ARBA00012448"/>
    </source>
</evidence>
<comment type="catalytic activity">
    <reaction evidence="12">
        <text>Preferential cleavage: (Ac)2-L-Lys-D-Ala-|-D-Ala. Also transpeptidation of peptidyl-alanyl moieties that are N-acyl substituents of D-alanine.</text>
        <dbReference type="EC" id="3.4.16.4"/>
    </reaction>
</comment>
<dbReference type="Pfam" id="PF07943">
    <property type="entry name" value="PBP5_C"/>
    <property type="match status" value="1"/>
</dbReference>
<evidence type="ECO:0000313" key="17">
    <source>
        <dbReference type="EMBL" id="QUI23088.1"/>
    </source>
</evidence>
<feature type="active site" evidence="13">
    <location>
        <position position="109"/>
    </location>
</feature>
<reference evidence="17" key="1">
    <citation type="submission" date="2020-07" db="EMBL/GenBank/DDBJ databases">
        <title>Vallitalea pronyensis genome.</title>
        <authorList>
            <person name="Postec A."/>
        </authorList>
    </citation>
    <scope>NUCLEOTIDE SEQUENCE</scope>
    <source>
        <strain evidence="17">FatNI3</strain>
    </source>
</reference>
<evidence type="ECO:0000256" key="13">
    <source>
        <dbReference type="PIRSR" id="PIRSR618044-1"/>
    </source>
</evidence>
<evidence type="ECO:0000313" key="18">
    <source>
        <dbReference type="Proteomes" id="UP000683246"/>
    </source>
</evidence>
<evidence type="ECO:0000256" key="3">
    <source>
        <dbReference type="ARBA" id="ARBA00007164"/>
    </source>
</evidence>
<accession>A0A8J8MKQ5</accession>
<keyword evidence="5 17" id="KW-0121">Carboxypeptidase</keyword>
<evidence type="ECO:0000256" key="5">
    <source>
        <dbReference type="ARBA" id="ARBA00022645"/>
    </source>
</evidence>
<feature type="active site" description="Acyl-ester intermediate" evidence="13">
    <location>
        <position position="54"/>
    </location>
</feature>
<dbReference type="AlphaFoldDB" id="A0A8J8MKQ5"/>
<evidence type="ECO:0000256" key="2">
    <source>
        <dbReference type="ARBA" id="ARBA00004752"/>
    </source>
</evidence>
<evidence type="ECO:0000256" key="15">
    <source>
        <dbReference type="RuleBase" id="RU004016"/>
    </source>
</evidence>
<evidence type="ECO:0000256" key="11">
    <source>
        <dbReference type="ARBA" id="ARBA00023316"/>
    </source>
</evidence>
<dbReference type="GO" id="GO:0009252">
    <property type="term" value="P:peptidoglycan biosynthetic process"/>
    <property type="evidence" value="ECO:0007669"/>
    <property type="project" value="UniProtKB-UniPathway"/>
</dbReference>
<dbReference type="Gene3D" id="3.40.710.10">
    <property type="entry name" value="DD-peptidase/beta-lactamase superfamily"/>
    <property type="match status" value="1"/>
</dbReference>
<dbReference type="GO" id="GO:0006508">
    <property type="term" value="P:proteolysis"/>
    <property type="evidence" value="ECO:0007669"/>
    <property type="project" value="UniProtKB-KW"/>
</dbReference>
<dbReference type="EMBL" id="CP058649">
    <property type="protein sequence ID" value="QUI23088.1"/>
    <property type="molecule type" value="Genomic_DNA"/>
</dbReference>
<dbReference type="PRINTS" id="PR00725">
    <property type="entry name" value="DADACBPTASE1"/>
</dbReference>
<keyword evidence="7" id="KW-0732">Signal</keyword>
<feature type="binding site" evidence="14">
    <location>
        <position position="216"/>
    </location>
    <ligand>
        <name>substrate</name>
    </ligand>
</feature>
<evidence type="ECO:0000256" key="1">
    <source>
        <dbReference type="ARBA" id="ARBA00003217"/>
    </source>
</evidence>
<comment type="similarity">
    <text evidence="3 15">Belongs to the peptidase S11 family.</text>
</comment>
<dbReference type="UniPathway" id="UPA00219"/>
<dbReference type="EC" id="3.4.16.4" evidence="4"/>
<dbReference type="RefSeq" id="WP_212698589.1">
    <property type="nucleotide sequence ID" value="NZ_CP058649.1"/>
</dbReference>
<dbReference type="SUPFAM" id="SSF56601">
    <property type="entry name" value="beta-lactamase/transpeptidase-like"/>
    <property type="match status" value="1"/>
</dbReference>
<evidence type="ECO:0000256" key="14">
    <source>
        <dbReference type="PIRSR" id="PIRSR618044-2"/>
    </source>
</evidence>
<dbReference type="SUPFAM" id="SSF69189">
    <property type="entry name" value="Penicillin-binding protein associated domain"/>
    <property type="match status" value="1"/>
</dbReference>
<keyword evidence="6" id="KW-0645">Protease</keyword>
<proteinExistence type="inferred from homology"/>
<evidence type="ECO:0000256" key="6">
    <source>
        <dbReference type="ARBA" id="ARBA00022670"/>
    </source>
</evidence>
<evidence type="ECO:0000256" key="8">
    <source>
        <dbReference type="ARBA" id="ARBA00022801"/>
    </source>
</evidence>
<dbReference type="KEGG" id="vpy:HZI73_12675"/>
<evidence type="ECO:0000256" key="12">
    <source>
        <dbReference type="ARBA" id="ARBA00034000"/>
    </source>
</evidence>
<keyword evidence="11" id="KW-0961">Cell wall biogenesis/degradation</keyword>
<evidence type="ECO:0000256" key="10">
    <source>
        <dbReference type="ARBA" id="ARBA00022984"/>
    </source>
</evidence>
<keyword evidence="8" id="KW-0378">Hydrolase</keyword>
<dbReference type="InterPro" id="IPR037167">
    <property type="entry name" value="Peptidase_S11_C_sf"/>
</dbReference>
<dbReference type="SMART" id="SM00936">
    <property type="entry name" value="PBP5_C"/>
    <property type="match status" value="1"/>
</dbReference>
<name>A0A8J8MKQ5_9FIRM</name>
<keyword evidence="9" id="KW-0133">Cell shape</keyword>
<dbReference type="GO" id="GO:0071555">
    <property type="term" value="P:cell wall organization"/>
    <property type="evidence" value="ECO:0007669"/>
    <property type="project" value="UniProtKB-KW"/>
</dbReference>
<keyword evidence="18" id="KW-1185">Reference proteome</keyword>
<evidence type="ECO:0000256" key="7">
    <source>
        <dbReference type="ARBA" id="ARBA00022729"/>
    </source>
</evidence>
<comment type="pathway">
    <text evidence="2">Cell wall biogenesis; peptidoglycan biosynthesis.</text>
</comment>
<dbReference type="PANTHER" id="PTHR21581:SF33">
    <property type="entry name" value="D-ALANYL-D-ALANINE CARBOXYPEPTIDASE DACB"/>
    <property type="match status" value="1"/>
</dbReference>
<feature type="domain" description="Peptidase S11 D-Ala-D-Ala carboxypeptidase A C-terminal" evidence="16">
    <location>
        <begin position="269"/>
        <end position="357"/>
    </location>
</feature>
<comment type="function">
    <text evidence="1">Removes C-terminal D-alanyl residues from sugar-peptide cell wall precursors.</text>
</comment>
<dbReference type="InterPro" id="IPR012907">
    <property type="entry name" value="Peptidase_S11_C"/>
</dbReference>
<dbReference type="Pfam" id="PF00768">
    <property type="entry name" value="Peptidase_S11"/>
    <property type="match status" value="1"/>
</dbReference>
<sequence length="379" mass="42121">MLSTLMGNMVFADSEKEKSKEPEQLHAYSALLMDKHSGRVLWDKKGYEERSMASTTKIMTCIIALESCKMDEIVKVSEKASRAPKVKMYIRPDEEYYLGDLLHALMLISSNDVAIAIAEHISGTTEDFCNKMTQKARALGAINTSYKTPNGLDAEGHYTTAYDLALITRYAMENEAFVKLVNTPSIAFNEITSNRPFNITNKDAFLNMYEGANGVKTGFTSKAGYCFVGSAKRGDMELISVVLASGWPNNRTYRWADTKKIMDYGFGNFKTKSVLSSGQHVSQLPVDQGIGKDIDVYTTEDIDICLGADEEVTILYNVEPHLIAPVEIGQHVGSAEIYVDGQLYASSPLITNTAIEKIDFTYTFHKVLNAFVLFSNDEQ</sequence>
<dbReference type="GO" id="GO:0009002">
    <property type="term" value="F:serine-type D-Ala-D-Ala carboxypeptidase activity"/>
    <property type="evidence" value="ECO:0007669"/>
    <property type="project" value="UniProtKB-EC"/>
</dbReference>
<gene>
    <name evidence="17" type="ORF">HZI73_12675</name>
</gene>
<keyword evidence="10" id="KW-0573">Peptidoglycan synthesis</keyword>
<dbReference type="InterPro" id="IPR012338">
    <property type="entry name" value="Beta-lactam/transpept-like"/>
</dbReference>
<dbReference type="Gene3D" id="2.60.410.10">
    <property type="entry name" value="D-Ala-D-Ala carboxypeptidase, C-terminal domain"/>
    <property type="match status" value="1"/>
</dbReference>
<dbReference type="Proteomes" id="UP000683246">
    <property type="component" value="Chromosome"/>
</dbReference>
<protein>
    <recommendedName>
        <fullName evidence="4">serine-type D-Ala-D-Ala carboxypeptidase</fullName>
        <ecNumber evidence="4">3.4.16.4</ecNumber>
    </recommendedName>
</protein>
<dbReference type="InterPro" id="IPR015956">
    <property type="entry name" value="Peniciliin-bd_prot_C_sf"/>
</dbReference>
<feature type="active site" description="Proton acceptor" evidence="13">
    <location>
        <position position="57"/>
    </location>
</feature>
<dbReference type="GO" id="GO:0008360">
    <property type="term" value="P:regulation of cell shape"/>
    <property type="evidence" value="ECO:0007669"/>
    <property type="project" value="UniProtKB-KW"/>
</dbReference>
<organism evidence="17 18">
    <name type="scientific">Vallitalea pronyensis</name>
    <dbReference type="NCBI Taxonomy" id="1348613"/>
    <lineage>
        <taxon>Bacteria</taxon>
        <taxon>Bacillati</taxon>
        <taxon>Bacillota</taxon>
        <taxon>Clostridia</taxon>
        <taxon>Lachnospirales</taxon>
        <taxon>Vallitaleaceae</taxon>
        <taxon>Vallitalea</taxon>
    </lineage>
</organism>
<dbReference type="InterPro" id="IPR018044">
    <property type="entry name" value="Peptidase_S11"/>
</dbReference>
<dbReference type="InterPro" id="IPR001967">
    <property type="entry name" value="Peptidase_S11_N"/>
</dbReference>
<evidence type="ECO:0000259" key="16">
    <source>
        <dbReference type="SMART" id="SM00936"/>
    </source>
</evidence>
<dbReference type="PANTHER" id="PTHR21581">
    <property type="entry name" value="D-ALANYL-D-ALANINE CARBOXYPEPTIDASE"/>
    <property type="match status" value="1"/>
</dbReference>
<evidence type="ECO:0000256" key="9">
    <source>
        <dbReference type="ARBA" id="ARBA00022960"/>
    </source>
</evidence>